<keyword evidence="1" id="KW-0812">Transmembrane</keyword>
<gene>
    <name evidence="2" type="ORF">M4V62_04350</name>
</gene>
<dbReference type="Proteomes" id="UP000829992">
    <property type="component" value="Chromosome"/>
</dbReference>
<organism evidence="2 3">
    <name type="scientific">Streptomyces durmitorensis</name>
    <dbReference type="NCBI Taxonomy" id="319947"/>
    <lineage>
        <taxon>Bacteria</taxon>
        <taxon>Bacillati</taxon>
        <taxon>Actinomycetota</taxon>
        <taxon>Actinomycetes</taxon>
        <taxon>Kitasatosporales</taxon>
        <taxon>Streptomycetaceae</taxon>
        <taxon>Streptomyces</taxon>
    </lineage>
</organism>
<feature type="transmembrane region" description="Helical" evidence="1">
    <location>
        <begin position="33"/>
        <end position="56"/>
    </location>
</feature>
<evidence type="ECO:0000256" key="1">
    <source>
        <dbReference type="SAM" id="Phobius"/>
    </source>
</evidence>
<reference evidence="2 3" key="1">
    <citation type="submission" date="2022-05" db="EMBL/GenBank/DDBJ databases">
        <authorList>
            <person name="Zhou X."/>
            <person name="Li K."/>
            <person name="Man Y."/>
        </authorList>
    </citation>
    <scope>NUCLEOTIDE SEQUENCE [LARGE SCALE GENOMIC DNA]</scope>
    <source>
        <strain evidence="2 3">MS405</strain>
    </source>
</reference>
<keyword evidence="1" id="KW-1133">Transmembrane helix</keyword>
<evidence type="ECO:0000313" key="3">
    <source>
        <dbReference type="Proteomes" id="UP000829992"/>
    </source>
</evidence>
<keyword evidence="1" id="KW-0472">Membrane</keyword>
<dbReference type="EMBL" id="CP097289">
    <property type="protein sequence ID" value="UQT54379.1"/>
    <property type="molecule type" value="Genomic_DNA"/>
</dbReference>
<proteinExistence type="predicted"/>
<keyword evidence="3" id="KW-1185">Reference proteome</keyword>
<protein>
    <submittedName>
        <fullName evidence="2">Uncharacterized protein</fullName>
    </submittedName>
</protein>
<accession>A0ABY4PM54</accession>
<evidence type="ECO:0000313" key="2">
    <source>
        <dbReference type="EMBL" id="UQT54379.1"/>
    </source>
</evidence>
<name>A0ABY4PM54_9ACTN</name>
<sequence>MRPLYWLLLAALLLIAGMWPQTAEVTLGLMADGANAILAQIPTTVLLLAGVGYLALRRRTT</sequence>
<dbReference type="RefSeq" id="WP_249585875.1">
    <property type="nucleotide sequence ID" value="NZ_BAAAQL010000002.1"/>
</dbReference>